<dbReference type="Proteomes" id="UP000308600">
    <property type="component" value="Unassembled WGS sequence"/>
</dbReference>
<dbReference type="EMBL" id="ML209621">
    <property type="protein sequence ID" value="TFK58124.1"/>
    <property type="molecule type" value="Genomic_DNA"/>
</dbReference>
<accession>A0ACD2ZXM2</accession>
<evidence type="ECO:0000313" key="1">
    <source>
        <dbReference type="EMBL" id="TFK58124.1"/>
    </source>
</evidence>
<keyword evidence="2" id="KW-1185">Reference proteome</keyword>
<sequence length="174" mass="19440">MRPYGTYGTVATLLVVFSPEYHQHHVSNTPSMQRRVHSASTFSKVPTTTTCTFGFECGRFGWWEYLGTRQDTHDDDGGADSTHHNADFETHHHPSLLPNGAFKSCFERAGWSLGWDRRFREVAPPIASQPPTSLQETLGSRFSLQPEGAPPGNAQPKLKGMSLISWFAFRANLC</sequence>
<proteinExistence type="predicted"/>
<reference evidence="1 2" key="1">
    <citation type="journal article" date="2019" name="Nat. Ecol. Evol.">
        <title>Megaphylogeny resolves global patterns of mushroom evolution.</title>
        <authorList>
            <person name="Varga T."/>
            <person name="Krizsan K."/>
            <person name="Foldi C."/>
            <person name="Dima B."/>
            <person name="Sanchez-Garcia M."/>
            <person name="Sanchez-Ramirez S."/>
            <person name="Szollosi G.J."/>
            <person name="Szarkandi J.G."/>
            <person name="Papp V."/>
            <person name="Albert L."/>
            <person name="Andreopoulos W."/>
            <person name="Angelini C."/>
            <person name="Antonin V."/>
            <person name="Barry K.W."/>
            <person name="Bougher N.L."/>
            <person name="Buchanan P."/>
            <person name="Buyck B."/>
            <person name="Bense V."/>
            <person name="Catcheside P."/>
            <person name="Chovatia M."/>
            <person name="Cooper J."/>
            <person name="Damon W."/>
            <person name="Desjardin D."/>
            <person name="Finy P."/>
            <person name="Geml J."/>
            <person name="Haridas S."/>
            <person name="Hughes K."/>
            <person name="Justo A."/>
            <person name="Karasinski D."/>
            <person name="Kautmanova I."/>
            <person name="Kiss B."/>
            <person name="Kocsube S."/>
            <person name="Kotiranta H."/>
            <person name="LaButti K.M."/>
            <person name="Lechner B.E."/>
            <person name="Liimatainen K."/>
            <person name="Lipzen A."/>
            <person name="Lukacs Z."/>
            <person name="Mihaltcheva S."/>
            <person name="Morgado L.N."/>
            <person name="Niskanen T."/>
            <person name="Noordeloos M.E."/>
            <person name="Ohm R.A."/>
            <person name="Ortiz-Santana B."/>
            <person name="Ovrebo C."/>
            <person name="Racz N."/>
            <person name="Riley R."/>
            <person name="Savchenko A."/>
            <person name="Shiryaev A."/>
            <person name="Soop K."/>
            <person name="Spirin V."/>
            <person name="Szebenyi C."/>
            <person name="Tomsovsky M."/>
            <person name="Tulloss R.E."/>
            <person name="Uehling J."/>
            <person name="Grigoriev I.V."/>
            <person name="Vagvolgyi C."/>
            <person name="Papp T."/>
            <person name="Martin F.M."/>
            <person name="Miettinen O."/>
            <person name="Hibbett D.S."/>
            <person name="Nagy L.G."/>
        </authorList>
    </citation>
    <scope>NUCLEOTIDE SEQUENCE [LARGE SCALE GENOMIC DNA]</scope>
    <source>
        <strain evidence="1 2">NL-1719</strain>
    </source>
</reference>
<evidence type="ECO:0000313" key="2">
    <source>
        <dbReference type="Proteomes" id="UP000308600"/>
    </source>
</evidence>
<protein>
    <submittedName>
        <fullName evidence="1">Uncharacterized protein</fullName>
    </submittedName>
</protein>
<gene>
    <name evidence="1" type="ORF">BDN72DRAFT_907055</name>
</gene>
<name>A0ACD2ZXM2_9AGAR</name>
<organism evidence="1 2">
    <name type="scientific">Pluteus cervinus</name>
    <dbReference type="NCBI Taxonomy" id="181527"/>
    <lineage>
        <taxon>Eukaryota</taxon>
        <taxon>Fungi</taxon>
        <taxon>Dikarya</taxon>
        <taxon>Basidiomycota</taxon>
        <taxon>Agaricomycotina</taxon>
        <taxon>Agaricomycetes</taxon>
        <taxon>Agaricomycetidae</taxon>
        <taxon>Agaricales</taxon>
        <taxon>Pluteineae</taxon>
        <taxon>Pluteaceae</taxon>
        <taxon>Pluteus</taxon>
    </lineage>
</organism>